<dbReference type="InterPro" id="IPR000719">
    <property type="entry name" value="Prot_kinase_dom"/>
</dbReference>
<feature type="region of interest" description="Disordered" evidence="12">
    <location>
        <begin position="1144"/>
        <end position="1243"/>
    </location>
</feature>
<proteinExistence type="predicted"/>
<dbReference type="Gene3D" id="3.30.200.20">
    <property type="entry name" value="Phosphorylase Kinase, domain 1"/>
    <property type="match status" value="1"/>
</dbReference>
<feature type="region of interest" description="Disordered" evidence="12">
    <location>
        <begin position="1055"/>
        <end position="1128"/>
    </location>
</feature>
<feature type="chain" id="PRO_5045274044" description="non-specific serine/threonine protein kinase" evidence="13">
    <location>
        <begin position="24"/>
        <end position="1243"/>
    </location>
</feature>
<feature type="compositionally biased region" description="Basic residues" evidence="12">
    <location>
        <begin position="1210"/>
        <end position="1223"/>
    </location>
</feature>
<reference evidence="16 17" key="1">
    <citation type="submission" date="2024-02" db="EMBL/GenBank/DDBJ databases">
        <authorList>
            <person name="Daric V."/>
            <person name="Darras S."/>
        </authorList>
    </citation>
    <scope>NUCLEOTIDE SEQUENCE [LARGE SCALE GENOMIC DNA]</scope>
</reference>
<dbReference type="PROSITE" id="PS50011">
    <property type="entry name" value="PROTEIN_KINASE_DOM"/>
    <property type="match status" value="1"/>
</dbReference>
<keyword evidence="7" id="KW-0547">Nucleotide-binding</keyword>
<feature type="region of interest" description="Disordered" evidence="12">
    <location>
        <begin position="379"/>
        <end position="446"/>
    </location>
</feature>
<dbReference type="InterPro" id="IPR015943">
    <property type="entry name" value="WD40/YVTN_repeat-like_dom_sf"/>
</dbReference>
<dbReference type="Pfam" id="PF00069">
    <property type="entry name" value="Pkinase"/>
    <property type="match status" value="1"/>
</dbReference>
<evidence type="ECO:0000259" key="14">
    <source>
        <dbReference type="PROSITE" id="PS50011"/>
    </source>
</evidence>
<dbReference type="PROSITE" id="PS00108">
    <property type="entry name" value="PROTEIN_KINASE_ST"/>
    <property type="match status" value="1"/>
</dbReference>
<evidence type="ECO:0000256" key="2">
    <source>
        <dbReference type="ARBA" id="ARBA00012513"/>
    </source>
</evidence>
<evidence type="ECO:0000256" key="4">
    <source>
        <dbReference type="ARBA" id="ARBA00022679"/>
    </source>
</evidence>
<dbReference type="CDD" id="cd09769">
    <property type="entry name" value="Luminal_IRE1"/>
    <property type="match status" value="1"/>
</dbReference>
<dbReference type="SMART" id="SM00564">
    <property type="entry name" value="PQQ"/>
    <property type="match status" value="5"/>
</dbReference>
<dbReference type="InterPro" id="IPR008271">
    <property type="entry name" value="Ser/Thr_kinase_AS"/>
</dbReference>
<evidence type="ECO:0000256" key="9">
    <source>
        <dbReference type="ARBA" id="ARBA00022840"/>
    </source>
</evidence>
<dbReference type="CDD" id="cd10422">
    <property type="entry name" value="RNase_Ire1"/>
    <property type="match status" value="1"/>
</dbReference>
<name>A0ABP0GXX1_CLALP</name>
<evidence type="ECO:0000256" key="6">
    <source>
        <dbReference type="ARBA" id="ARBA00022729"/>
    </source>
</evidence>
<keyword evidence="17" id="KW-1185">Reference proteome</keyword>
<keyword evidence="11" id="KW-0472">Membrane</keyword>
<dbReference type="InterPro" id="IPR011009">
    <property type="entry name" value="Kinase-like_dom_sf"/>
</dbReference>
<dbReference type="InterPro" id="IPR011047">
    <property type="entry name" value="Quinoprotein_ADH-like_sf"/>
</dbReference>
<comment type="subcellular location">
    <subcellularLocation>
        <location evidence="1">Membrane</location>
        <topology evidence="1">Single-pass type I membrane protein</topology>
    </subcellularLocation>
</comment>
<dbReference type="InterPro" id="IPR045133">
    <property type="entry name" value="IRE1/2-like"/>
</dbReference>
<feature type="compositionally biased region" description="Acidic residues" evidence="12">
    <location>
        <begin position="1229"/>
        <end position="1243"/>
    </location>
</feature>
<evidence type="ECO:0000313" key="16">
    <source>
        <dbReference type="EMBL" id="CAK8695659.1"/>
    </source>
</evidence>
<keyword evidence="5" id="KW-0812">Transmembrane</keyword>
<evidence type="ECO:0000256" key="10">
    <source>
        <dbReference type="ARBA" id="ARBA00022989"/>
    </source>
</evidence>
<organism evidence="16 17">
    <name type="scientific">Clavelina lepadiformis</name>
    <name type="common">Light-bulb sea squirt</name>
    <name type="synonym">Ascidia lepadiformis</name>
    <dbReference type="NCBI Taxonomy" id="159417"/>
    <lineage>
        <taxon>Eukaryota</taxon>
        <taxon>Metazoa</taxon>
        <taxon>Chordata</taxon>
        <taxon>Tunicata</taxon>
        <taxon>Ascidiacea</taxon>
        <taxon>Aplousobranchia</taxon>
        <taxon>Clavelinidae</taxon>
        <taxon>Clavelina</taxon>
    </lineage>
</organism>
<dbReference type="Pfam" id="PF06479">
    <property type="entry name" value="Ribonuc_2-5A"/>
    <property type="match status" value="1"/>
</dbReference>
<evidence type="ECO:0000256" key="8">
    <source>
        <dbReference type="ARBA" id="ARBA00022777"/>
    </source>
</evidence>
<dbReference type="CDD" id="cd13982">
    <property type="entry name" value="STKc_IRE1"/>
    <property type="match status" value="1"/>
</dbReference>
<keyword evidence="10" id="KW-1133">Transmembrane helix</keyword>
<dbReference type="EC" id="2.7.11.1" evidence="2"/>
<keyword evidence="8" id="KW-0418">Kinase</keyword>
<dbReference type="InterPro" id="IPR018391">
    <property type="entry name" value="PQQ_b-propeller_rpt"/>
</dbReference>
<feature type="domain" description="KEN" evidence="15">
    <location>
        <begin position="768"/>
        <end position="900"/>
    </location>
</feature>
<dbReference type="EMBL" id="CAWYQH010000152">
    <property type="protein sequence ID" value="CAK8695659.1"/>
    <property type="molecule type" value="Genomic_DNA"/>
</dbReference>
<dbReference type="Gene3D" id="2.130.10.10">
    <property type="entry name" value="YVTN repeat-like/Quinoprotein amine dehydrogenase"/>
    <property type="match status" value="1"/>
</dbReference>
<dbReference type="Proteomes" id="UP001642483">
    <property type="component" value="Unassembled WGS sequence"/>
</dbReference>
<keyword evidence="6 13" id="KW-0732">Signal</keyword>
<dbReference type="PANTHER" id="PTHR13954:SF6">
    <property type="entry name" value="NON-SPECIFIC SERINE_THREONINE PROTEIN KINASE"/>
    <property type="match status" value="1"/>
</dbReference>
<evidence type="ECO:0000313" key="17">
    <source>
        <dbReference type="Proteomes" id="UP001642483"/>
    </source>
</evidence>
<dbReference type="PROSITE" id="PS51392">
    <property type="entry name" value="KEN"/>
    <property type="match status" value="1"/>
</dbReference>
<feature type="signal peptide" evidence="13">
    <location>
        <begin position="1"/>
        <end position="23"/>
    </location>
</feature>
<dbReference type="InterPro" id="IPR038357">
    <property type="entry name" value="KEN_sf"/>
</dbReference>
<feature type="compositionally biased region" description="Low complexity" evidence="12">
    <location>
        <begin position="1152"/>
        <end position="1168"/>
    </location>
</feature>
<dbReference type="Gene3D" id="1.10.510.10">
    <property type="entry name" value="Transferase(Phosphotransferase) domain 1"/>
    <property type="match status" value="1"/>
</dbReference>
<evidence type="ECO:0000256" key="12">
    <source>
        <dbReference type="SAM" id="MobiDB-lite"/>
    </source>
</evidence>
<evidence type="ECO:0000259" key="15">
    <source>
        <dbReference type="PROSITE" id="PS51392"/>
    </source>
</evidence>
<feature type="domain" description="Protein kinase" evidence="14">
    <location>
        <begin position="503"/>
        <end position="765"/>
    </location>
</feature>
<dbReference type="Gene3D" id="1.20.1440.180">
    <property type="entry name" value="KEN domain"/>
    <property type="match status" value="1"/>
</dbReference>
<evidence type="ECO:0000256" key="13">
    <source>
        <dbReference type="SAM" id="SignalP"/>
    </source>
</evidence>
<sequence>MLVFKRLQLLFTLGTILLSVAHSEQNESNPSPTPTAPPSKELQPKDPLLLISTLDGTLHAVSKRTGIVQWKLDEGPVLHVPMESATTIKGPTFLPDPHDGSLYAYDPSSQGLTKLPFTIPELVQASPCKSSDGILYTGRKQDVWYAINPLNGVKQQIITTDSAIDKCPGGSGDDMFIGRTEYKITMFDSKTNVMRWNVTFTDYSSHANEKVSNNYELLHLASSTDGFVITVERETGRILWAQNYGYPVVAMYAWVPEGLQKIEMTSVAKETMTYLLQQAEGKISYWDTIFEGNPRFQPKEATLVPTLYVGQYQHSLYALPAMTHDGVQLNKHRNVHMLPGPPGSNHKSTSTDLDVTSITVPVWRLLGYHKVPPYSKISIPQTYHPSSHHIGQIGRDQPKPEQMSTPGFKPNALPTSKPPVDDKKDTPSSKMNSHGQAASNENNNVDEDMGQIRWNEITMVAILTSLITGAFILCLLKKSSIGLSSSNTSKHYDGLIHVGRITVYPIDILGRGSEGTIVYRGRFDGRNVAVKRVVPECFTFADREVALLRESDEHSHVVRYFCMERDTQFQYIALELCSNTLQEYVENPQYKCSTGLGVTTVLHQAMMGLDHLHSIKIVHRDVKPSNILISVPGKLGKQRVVISDFGLCKKLIPGRLSFSHRSGKAGTDGWIAPEMILDKRYRMVSKTQAVDIFSMGCVFYYVICGKHPFGDSISRQARIINGDYSLEELQVFENAEEAIDLIRRMLVIDPSLRPKSDTILKHPLFWDSVKKLQFFEDVSDRIEKEPLESITMQQIDKDSFFGVRNGIQRDWIQHLCPPLQDDLHKFRAYKAGSVRDLLRAIRNKKHHYRELPTRVKLSLGSVPDEYLHYFTSRFPRLLIHSYLAIACCRHEPMFRAYYGESAGDHLFDDAYQSEDISDNPAFNKPTMYGYKPGWKMNKHSPPLGDWGVRARVPKNYSLADQDPDWRSSSTKLGSTQPQPTNAFKSLSKNTISNRLYNNGYTSNLNRSFEDADGRVDRHGHSRENCDLDIVEITESHMTESSKQLIFNKRLTIKRGSPRVSESSTGTNETETSERSSVKSINVHSVRQSNTKSSFAGSYAEAVSRKTKALTSKHEEVQPQVGINAPIPESSNPFEKLILQEVPDPSPVADEASSSQPQDDVDVSCCDPSSHPTPEKQQGDINHTSASPPEDLLTVPDSCSVTPKGNEKTKIKPKRRRRLKKNKNKQNATLDEEVELPDDDQHDC</sequence>
<accession>A0ABP0GXX1</accession>
<feature type="compositionally biased region" description="Polar residues" evidence="12">
    <location>
        <begin position="428"/>
        <end position="443"/>
    </location>
</feature>
<gene>
    <name evidence="16" type="ORF">CVLEPA_LOCUS28904</name>
</gene>
<evidence type="ECO:0000256" key="3">
    <source>
        <dbReference type="ARBA" id="ARBA00022527"/>
    </source>
</evidence>
<keyword evidence="9" id="KW-0067">ATP-binding</keyword>
<keyword evidence="4" id="KW-0808">Transferase</keyword>
<feature type="compositionally biased region" description="Polar residues" evidence="12">
    <location>
        <begin position="966"/>
        <end position="987"/>
    </location>
</feature>
<dbReference type="SMART" id="SM00220">
    <property type="entry name" value="S_TKc"/>
    <property type="match status" value="1"/>
</dbReference>
<protein>
    <recommendedName>
        <fullName evidence="2">non-specific serine/threonine protein kinase</fullName>
        <ecNumber evidence="2">2.7.11.1</ecNumber>
    </recommendedName>
</protein>
<dbReference type="SUPFAM" id="SSF56112">
    <property type="entry name" value="Protein kinase-like (PK-like)"/>
    <property type="match status" value="1"/>
</dbReference>
<evidence type="ECO:0000256" key="5">
    <source>
        <dbReference type="ARBA" id="ARBA00022692"/>
    </source>
</evidence>
<feature type="region of interest" description="Disordered" evidence="12">
    <location>
        <begin position="23"/>
        <end position="43"/>
    </location>
</feature>
<evidence type="ECO:0000256" key="11">
    <source>
        <dbReference type="ARBA" id="ARBA00023136"/>
    </source>
</evidence>
<feature type="compositionally biased region" description="Low complexity" evidence="12">
    <location>
        <begin position="1060"/>
        <end position="1069"/>
    </location>
</feature>
<dbReference type="PANTHER" id="PTHR13954">
    <property type="entry name" value="IRE1-RELATED"/>
    <property type="match status" value="1"/>
</dbReference>
<comment type="caution">
    <text evidence="16">The sequence shown here is derived from an EMBL/GenBank/DDBJ whole genome shotgun (WGS) entry which is preliminary data.</text>
</comment>
<feature type="region of interest" description="Disordered" evidence="12">
    <location>
        <begin position="958"/>
        <end position="987"/>
    </location>
</feature>
<keyword evidence="3" id="KW-0723">Serine/threonine-protein kinase</keyword>
<evidence type="ECO:0000256" key="1">
    <source>
        <dbReference type="ARBA" id="ARBA00004479"/>
    </source>
</evidence>
<dbReference type="InterPro" id="IPR010513">
    <property type="entry name" value="KEN_dom"/>
</dbReference>
<dbReference type="SMART" id="SM00580">
    <property type="entry name" value="PUG"/>
    <property type="match status" value="1"/>
</dbReference>
<evidence type="ECO:0000256" key="7">
    <source>
        <dbReference type="ARBA" id="ARBA00022741"/>
    </source>
</evidence>
<feature type="compositionally biased region" description="Polar residues" evidence="12">
    <location>
        <begin position="1077"/>
        <end position="1095"/>
    </location>
</feature>
<dbReference type="SUPFAM" id="SSF50998">
    <property type="entry name" value="Quinoprotein alcohol dehydrogenase-like"/>
    <property type="match status" value="1"/>
</dbReference>